<evidence type="ECO:0000313" key="2">
    <source>
        <dbReference type="EMBL" id="GAH41944.1"/>
    </source>
</evidence>
<dbReference type="PANTHER" id="PTHR43174:SF1">
    <property type="entry name" value="UDP-N-ACETYLGLUCOSAMINE 2-EPIMERASE"/>
    <property type="match status" value="1"/>
</dbReference>
<dbReference type="AlphaFoldDB" id="X1GJZ7"/>
<proteinExistence type="predicted"/>
<dbReference type="EMBL" id="BARU01008490">
    <property type="protein sequence ID" value="GAH41944.1"/>
    <property type="molecule type" value="Genomic_DNA"/>
</dbReference>
<evidence type="ECO:0000259" key="1">
    <source>
        <dbReference type="Pfam" id="PF02350"/>
    </source>
</evidence>
<dbReference type="SUPFAM" id="SSF53756">
    <property type="entry name" value="UDP-Glycosyltransferase/glycogen phosphorylase"/>
    <property type="match status" value="1"/>
</dbReference>
<dbReference type="Pfam" id="PF02350">
    <property type="entry name" value="Epimerase_2"/>
    <property type="match status" value="1"/>
</dbReference>
<organism evidence="2">
    <name type="scientific">marine sediment metagenome</name>
    <dbReference type="NCBI Taxonomy" id="412755"/>
    <lineage>
        <taxon>unclassified sequences</taxon>
        <taxon>metagenomes</taxon>
        <taxon>ecological metagenomes</taxon>
    </lineage>
</organism>
<accession>X1GJZ7</accession>
<feature type="domain" description="UDP-N-acetylglucosamine 2-epimerase" evidence="1">
    <location>
        <begin position="3"/>
        <end position="329"/>
    </location>
</feature>
<name>X1GJZ7_9ZZZZ</name>
<feature type="non-terminal residue" evidence="2">
    <location>
        <position position="1"/>
    </location>
</feature>
<dbReference type="InterPro" id="IPR003331">
    <property type="entry name" value="UDP_GlcNAc_Epimerase_2_dom"/>
</dbReference>
<gene>
    <name evidence="2" type="ORF">S03H2_16599</name>
</gene>
<sequence length="333" mass="36883">ESLLVHTGQHYTDIMSKAFFAELDIPAPDINLEVGSGSHAQQTAEIMKRFEPVVLKHKPDAVLVVGDVNSTVACALVAAKLGVKVVHVEAGLRSFDRTMPEEINRMLTDTISDLLFVSEPSGLKNLKAEGIDGTKVHFVGNVMIDTLEHYRQKAAASRILEDLNLKPEEYVVVTLHRPSNVDQRRALTNILDGLAEIQNEIKVVFPMHPRTLKYITVNGLMQKSEDLPNLVLMEPLGYLDFLKLMSESKLVITDSGGIQEETTILGIPCLTVRENTERPITITEGTNILVGTTTNRILNGYRESLSKAVSFTRPEFWDGKASERIVQILLVSS</sequence>
<dbReference type="Gene3D" id="3.40.50.2000">
    <property type="entry name" value="Glycogen Phosphorylase B"/>
    <property type="match status" value="2"/>
</dbReference>
<dbReference type="NCBIfam" id="TIGR00236">
    <property type="entry name" value="wecB"/>
    <property type="match status" value="1"/>
</dbReference>
<reference evidence="2" key="1">
    <citation type="journal article" date="2014" name="Front. Microbiol.">
        <title>High frequency of phylogenetically diverse reductive dehalogenase-homologous genes in deep subseafloor sedimentary metagenomes.</title>
        <authorList>
            <person name="Kawai M."/>
            <person name="Futagami T."/>
            <person name="Toyoda A."/>
            <person name="Takaki Y."/>
            <person name="Nishi S."/>
            <person name="Hori S."/>
            <person name="Arai W."/>
            <person name="Tsubouchi T."/>
            <person name="Morono Y."/>
            <person name="Uchiyama I."/>
            <person name="Ito T."/>
            <person name="Fujiyama A."/>
            <person name="Inagaki F."/>
            <person name="Takami H."/>
        </authorList>
    </citation>
    <scope>NUCLEOTIDE SEQUENCE</scope>
    <source>
        <strain evidence="2">Expedition CK06-06</strain>
    </source>
</reference>
<protein>
    <recommendedName>
        <fullName evidence="1">UDP-N-acetylglucosamine 2-epimerase domain-containing protein</fullName>
    </recommendedName>
</protein>
<comment type="caution">
    <text evidence="2">The sequence shown here is derived from an EMBL/GenBank/DDBJ whole genome shotgun (WGS) entry which is preliminary data.</text>
</comment>
<dbReference type="PANTHER" id="PTHR43174">
    <property type="entry name" value="UDP-N-ACETYLGLUCOSAMINE 2-EPIMERASE"/>
    <property type="match status" value="1"/>
</dbReference>
<dbReference type="CDD" id="cd03786">
    <property type="entry name" value="GTB_UDP-GlcNAc_2-Epimerase"/>
    <property type="match status" value="1"/>
</dbReference>
<dbReference type="InterPro" id="IPR029767">
    <property type="entry name" value="WecB-like"/>
</dbReference>